<comment type="similarity">
    <text evidence="2">Belongs to the cytidine and deoxycytidylate deaminase family. ADAT3 subfamily.</text>
</comment>
<dbReference type="EMBL" id="OU963866">
    <property type="protein sequence ID" value="CAH0389815.1"/>
    <property type="molecule type" value="Genomic_DNA"/>
</dbReference>
<keyword evidence="1" id="KW-0819">tRNA processing</keyword>
<keyword evidence="5" id="KW-1185">Reference proteome</keyword>
<reference evidence="4" key="1">
    <citation type="submission" date="2021-12" db="EMBL/GenBank/DDBJ databases">
        <authorList>
            <person name="King R."/>
        </authorList>
    </citation>
    <scope>NUCLEOTIDE SEQUENCE</scope>
</reference>
<sequence length="340" mass="37565">MRKREETATSEQKFSWSAEPVLSDDLKEPIPEIDVFVAEITDRKQTSKLVQNLNKVLPIQNLRHLKRMKGSQILISPVSERSLRELTGLISGSGLDFSGLSLNFLKLPVASRQPLVRSQFLVANQKWPCNFHENKALEKMILGEYFSPAENAAHERFMSAALDAARSVGDVGSRVGAVIVDPAKNGIVAVSRDSRNRNPVQHAAMVAVDLVARSQGGGAWPVNPGDYFLPPTPSEDAQTEFVHKKRKVSDDLEASPSSGVEAPKGPYLCTGYDAYLTREPCVMCSMALVHSRVRRVFYGAPSERGALGTITKIHLVRALNHHYEVFKGVMKEDCKQLECV</sequence>
<dbReference type="GO" id="GO:0052717">
    <property type="term" value="F:tRNA-specific adenosine-34 deaminase activity"/>
    <property type="evidence" value="ECO:0007669"/>
    <property type="project" value="TreeGrafter"/>
</dbReference>
<dbReference type="GO" id="GO:0005737">
    <property type="term" value="C:cytoplasm"/>
    <property type="evidence" value="ECO:0007669"/>
    <property type="project" value="TreeGrafter"/>
</dbReference>
<protein>
    <recommendedName>
        <fullName evidence="3">CMP/dCMP-type deaminase domain-containing protein</fullName>
    </recommendedName>
</protein>
<dbReference type="PANTHER" id="PTHR11079:SF156">
    <property type="entry name" value="INACTIVE TRNA-SPECIFIC ADENOSINE DEAMINASE-LIKE PROTEIN 3-RELATED"/>
    <property type="match status" value="1"/>
</dbReference>
<feature type="domain" description="CMP/dCMP-type deaminase" evidence="3">
    <location>
        <begin position="152"/>
        <end position="326"/>
    </location>
</feature>
<organism evidence="4 5">
    <name type="scientific">Bemisia tabaci</name>
    <name type="common">Sweetpotato whitefly</name>
    <name type="synonym">Aleurodes tabaci</name>
    <dbReference type="NCBI Taxonomy" id="7038"/>
    <lineage>
        <taxon>Eukaryota</taxon>
        <taxon>Metazoa</taxon>
        <taxon>Ecdysozoa</taxon>
        <taxon>Arthropoda</taxon>
        <taxon>Hexapoda</taxon>
        <taxon>Insecta</taxon>
        <taxon>Pterygota</taxon>
        <taxon>Neoptera</taxon>
        <taxon>Paraneoptera</taxon>
        <taxon>Hemiptera</taxon>
        <taxon>Sternorrhyncha</taxon>
        <taxon>Aleyrodoidea</taxon>
        <taxon>Aleyrodidae</taxon>
        <taxon>Aleyrodinae</taxon>
        <taxon>Bemisia</taxon>
    </lineage>
</organism>
<name>A0A9P0ACP8_BEMTA</name>
<proteinExistence type="inferred from homology"/>
<gene>
    <name evidence="4" type="ORF">BEMITA_LOCUS8600</name>
</gene>
<dbReference type="Proteomes" id="UP001152759">
    <property type="component" value="Chromosome 5"/>
</dbReference>
<evidence type="ECO:0000259" key="3">
    <source>
        <dbReference type="PROSITE" id="PS51747"/>
    </source>
</evidence>
<dbReference type="Pfam" id="PF00383">
    <property type="entry name" value="dCMP_cyt_deam_1"/>
    <property type="match status" value="1"/>
</dbReference>
<dbReference type="AlphaFoldDB" id="A0A9P0ACP8"/>
<dbReference type="InterPro" id="IPR002125">
    <property type="entry name" value="CMP_dCMP_dom"/>
</dbReference>
<dbReference type="SUPFAM" id="SSF53927">
    <property type="entry name" value="Cytidine deaminase-like"/>
    <property type="match status" value="1"/>
</dbReference>
<evidence type="ECO:0000256" key="1">
    <source>
        <dbReference type="ARBA" id="ARBA00022694"/>
    </source>
</evidence>
<evidence type="ECO:0000313" key="4">
    <source>
        <dbReference type="EMBL" id="CAH0389815.1"/>
    </source>
</evidence>
<dbReference type="InterPro" id="IPR016193">
    <property type="entry name" value="Cytidine_deaminase-like"/>
</dbReference>
<accession>A0A9P0ACP8</accession>
<evidence type="ECO:0000313" key="5">
    <source>
        <dbReference type="Proteomes" id="UP001152759"/>
    </source>
</evidence>
<dbReference type="GO" id="GO:0008033">
    <property type="term" value="P:tRNA processing"/>
    <property type="evidence" value="ECO:0007669"/>
    <property type="project" value="UniProtKB-KW"/>
</dbReference>
<evidence type="ECO:0000256" key="2">
    <source>
        <dbReference type="ARBA" id="ARBA00038160"/>
    </source>
</evidence>
<dbReference type="Gene3D" id="3.40.140.10">
    <property type="entry name" value="Cytidine Deaminase, domain 2"/>
    <property type="match status" value="1"/>
</dbReference>
<dbReference type="PROSITE" id="PS51747">
    <property type="entry name" value="CYT_DCMP_DEAMINASES_2"/>
    <property type="match status" value="1"/>
</dbReference>
<dbReference type="PANTHER" id="PTHR11079">
    <property type="entry name" value="CYTOSINE DEAMINASE FAMILY MEMBER"/>
    <property type="match status" value="1"/>
</dbReference>
<dbReference type="GO" id="GO:0005634">
    <property type="term" value="C:nucleus"/>
    <property type="evidence" value="ECO:0007669"/>
    <property type="project" value="TreeGrafter"/>
</dbReference>
<dbReference type="CDD" id="cd01285">
    <property type="entry name" value="nucleoside_deaminase"/>
    <property type="match status" value="1"/>
</dbReference>